<dbReference type="AlphaFoldDB" id="A0A9P6QZU2"/>
<feature type="compositionally biased region" description="Acidic residues" evidence="1">
    <location>
        <begin position="582"/>
        <end position="593"/>
    </location>
</feature>
<feature type="compositionally biased region" description="Acidic residues" evidence="1">
    <location>
        <begin position="1098"/>
        <end position="1107"/>
    </location>
</feature>
<evidence type="ECO:0000313" key="3">
    <source>
        <dbReference type="Proteomes" id="UP000823405"/>
    </source>
</evidence>
<name>A0A9P6QZU2_9FUNG</name>
<feature type="compositionally biased region" description="Basic and acidic residues" evidence="1">
    <location>
        <begin position="1034"/>
        <end position="1048"/>
    </location>
</feature>
<feature type="compositionally biased region" description="Basic and acidic residues" evidence="1">
    <location>
        <begin position="264"/>
        <end position="275"/>
    </location>
</feature>
<feature type="compositionally biased region" description="Gly residues" evidence="1">
    <location>
        <begin position="1160"/>
        <end position="1170"/>
    </location>
</feature>
<feature type="compositionally biased region" description="Low complexity" evidence="1">
    <location>
        <begin position="447"/>
        <end position="480"/>
    </location>
</feature>
<feature type="compositionally biased region" description="Basic and acidic residues" evidence="1">
    <location>
        <begin position="937"/>
        <end position="947"/>
    </location>
</feature>
<feature type="compositionally biased region" description="Basic residues" evidence="1">
    <location>
        <begin position="155"/>
        <end position="166"/>
    </location>
</feature>
<feature type="compositionally biased region" description="Polar residues" evidence="1">
    <location>
        <begin position="634"/>
        <end position="647"/>
    </location>
</feature>
<dbReference type="Proteomes" id="UP000823405">
    <property type="component" value="Unassembled WGS sequence"/>
</dbReference>
<sequence>MPVYRIGAVCMVALSGGGTTERKFLAILDDDVPMRDLPKHLTQQFNIMYRKKSHRFCLMEEIMDESGSRLDLVGLVRERLKSKDIIRVKGRQLTQEAIEDELTPAMSSTFAQALIPALVPSLVPALVPALTPALIQSVAALRRPSPPPPSPPSFRSHRLITSHPHKGITMQDTASESETTTMNEDLNHVSEESSSSESDKDMDQDSSSESEEERPKAAILLDEASSDSDSSDSDSSDSDNDEDEHKKGAAAQIVRKVDVQTTVEEPKKDAAEVMKDNNNALVDMFKDNAQTDSDSDSSSDEDEDSSTRIAVPRVPSQAAAVVKEETDVEEMDTIINKPIVPTHSAPSAISSKSPEPAKVNPATSPIKAIDAKPVTSSGLGSMPIGQSTASSASASSSPASSRTSSPTPVRSPAPSPAPVPRRESVSIFAAPAIIPAASPLSKMEPLSYQSSPYSSSASVTPATSPSMSRVASSSSSALKRPSTDQSRPAVSPDRPKKKQAGFAITVPQDHFRAFSPEIKQEYNSAEDSEEEGYFVSSQDFLYTALSRPPPSPARAFTPVDEDEEQDVPVYRSLNLVVKQEQDDQTEEDQSDEEQAVRRNVVSVMLDDDDEEESEKEFAQLKSENEDEAEEIPMSITSSYEPSSSQVSLVDIKEEPLSQNPSRLLAKYRESEEGDKANTTAAPVISKISTTRVPSVYDDEEEEDEKLSPEVSPPGALLEYLKKPLAPPAMKKEQPGLSTAPRHPLSAPASPAPAPVPVPTPSVKVTSPSKVLSNTMSAYPTFASLASIRGPDVQDPTSNTDEIVAFLDKDMEGLSRDSSLTGPPYFLSSHPSVTTPKATTPALPVPISPVQGPSDESTVSPELRPSVSPMFVPKMEDHHKEMDELDLNNHASNHNSQLISDSEDSVFNIPSAQQPVPDGERVPTTPKKAFAATNGWVDDTRDAMDDYHSYSSGSDSDEDGKPSNIPKGMFGPNKIAKRRPEDRHETAFKDISLIPFSSQDHVPKRPRISSSSPSATSASGSNDEDSSDEEDSSDDENHPPHGRSTDPHPLDALAELPMMISSQSSLPSMPTLTALSQERNTKTKKMGSLEMALKQSHGDEEDDDDDDFVISIKRTGPTATGRSTRGRGGAASSPGRRGGRGGVTIAAAGGRVGGVSNKGRPSGGGLEDLFA</sequence>
<feature type="compositionally biased region" description="Low complexity" evidence="1">
    <location>
        <begin position="1008"/>
        <end position="1020"/>
    </location>
</feature>
<organism evidence="2 3">
    <name type="scientific">Linnemannia gamsii</name>
    <dbReference type="NCBI Taxonomy" id="64522"/>
    <lineage>
        <taxon>Eukaryota</taxon>
        <taxon>Fungi</taxon>
        <taxon>Fungi incertae sedis</taxon>
        <taxon>Mucoromycota</taxon>
        <taxon>Mortierellomycotina</taxon>
        <taxon>Mortierellomycetes</taxon>
        <taxon>Mortierellales</taxon>
        <taxon>Mortierellaceae</taxon>
        <taxon>Linnemannia</taxon>
    </lineage>
</organism>
<feature type="region of interest" description="Disordered" evidence="1">
    <location>
        <begin position="439"/>
        <end position="660"/>
    </location>
</feature>
<feature type="region of interest" description="Disordered" evidence="1">
    <location>
        <begin position="814"/>
        <end position="1170"/>
    </location>
</feature>
<feature type="compositionally biased region" description="Pro residues" evidence="1">
    <location>
        <begin position="749"/>
        <end position="759"/>
    </location>
</feature>
<feature type="compositionally biased region" description="Acidic residues" evidence="1">
    <location>
        <begin position="605"/>
        <end position="614"/>
    </location>
</feature>
<dbReference type="PANTHER" id="PTHR35711">
    <property type="entry name" value="EXPRESSED PROTEIN"/>
    <property type="match status" value="1"/>
</dbReference>
<feature type="compositionally biased region" description="Polar residues" evidence="1">
    <location>
        <begin position="888"/>
        <end position="899"/>
    </location>
</feature>
<dbReference type="EMBL" id="JAAAIN010000962">
    <property type="protein sequence ID" value="KAG0308955.1"/>
    <property type="molecule type" value="Genomic_DNA"/>
</dbReference>
<gene>
    <name evidence="2" type="ORF">BGZ97_013208</name>
</gene>
<feature type="region of interest" description="Disordered" evidence="1">
    <location>
        <begin position="691"/>
        <end position="768"/>
    </location>
</feature>
<feature type="compositionally biased region" description="Acidic residues" evidence="1">
    <location>
        <begin position="224"/>
        <end position="242"/>
    </location>
</feature>
<feature type="compositionally biased region" description="Low complexity" evidence="1">
    <location>
        <begin position="387"/>
        <end position="408"/>
    </location>
</feature>
<feature type="region of interest" description="Disordered" evidence="1">
    <location>
        <begin position="141"/>
        <end position="422"/>
    </location>
</feature>
<feature type="compositionally biased region" description="Polar residues" evidence="1">
    <location>
        <begin position="170"/>
        <end position="184"/>
    </location>
</feature>
<comment type="caution">
    <text evidence="2">The sequence shown here is derived from an EMBL/GenBank/DDBJ whole genome shotgun (WGS) entry which is preliminary data.</text>
</comment>
<accession>A0A9P6QZU2</accession>
<protein>
    <submittedName>
        <fullName evidence="2">Uncharacterized protein</fullName>
    </submittedName>
</protein>
<dbReference type="PANTHER" id="PTHR35711:SF1">
    <property type="entry name" value="ECTODERMAL, ISOFORM F"/>
    <property type="match status" value="1"/>
</dbReference>
<feature type="compositionally biased region" description="Basic and acidic residues" evidence="1">
    <location>
        <begin position="977"/>
        <end position="987"/>
    </location>
</feature>
<evidence type="ECO:0000313" key="2">
    <source>
        <dbReference type="EMBL" id="KAG0308955.1"/>
    </source>
</evidence>
<dbReference type="OrthoDB" id="2433716at2759"/>
<proteinExistence type="predicted"/>
<feature type="compositionally biased region" description="Basic and acidic residues" evidence="1">
    <location>
        <begin position="185"/>
        <end position="203"/>
    </location>
</feature>
<feature type="compositionally biased region" description="Pro residues" evidence="1">
    <location>
        <begin position="409"/>
        <end position="419"/>
    </location>
</feature>
<feature type="compositionally biased region" description="Low complexity" evidence="1">
    <location>
        <begin position="1113"/>
        <end position="1122"/>
    </location>
</feature>
<evidence type="ECO:0000256" key="1">
    <source>
        <dbReference type="SAM" id="MobiDB-lite"/>
    </source>
</evidence>
<feature type="compositionally biased region" description="Acidic residues" evidence="1">
    <location>
        <begin position="293"/>
        <end position="304"/>
    </location>
</feature>
<feature type="compositionally biased region" description="Acidic residues" evidence="1">
    <location>
        <begin position="1021"/>
        <end position="1033"/>
    </location>
</feature>
<feature type="compositionally biased region" description="Polar residues" evidence="1">
    <location>
        <begin position="1059"/>
        <end position="1077"/>
    </location>
</feature>
<feature type="compositionally biased region" description="Polar residues" evidence="1">
    <location>
        <begin position="828"/>
        <end position="837"/>
    </location>
</feature>
<feature type="compositionally biased region" description="Polar residues" evidence="1">
    <location>
        <begin position="344"/>
        <end position="353"/>
    </location>
</feature>
<keyword evidence="3" id="KW-1185">Reference proteome</keyword>
<reference evidence="2" key="1">
    <citation type="journal article" date="2020" name="Fungal Divers.">
        <title>Resolving the Mortierellaceae phylogeny through synthesis of multi-gene phylogenetics and phylogenomics.</title>
        <authorList>
            <person name="Vandepol N."/>
            <person name="Liber J."/>
            <person name="Desiro A."/>
            <person name="Na H."/>
            <person name="Kennedy M."/>
            <person name="Barry K."/>
            <person name="Grigoriev I.V."/>
            <person name="Miller A.N."/>
            <person name="O'Donnell K."/>
            <person name="Stajich J.E."/>
            <person name="Bonito G."/>
        </authorList>
    </citation>
    <scope>NUCLEOTIDE SEQUENCE</scope>
    <source>
        <strain evidence="2">NVP60</strain>
    </source>
</reference>